<evidence type="ECO:0000313" key="1">
    <source>
        <dbReference type="EnsemblMetazoa" id="PPA42156.1"/>
    </source>
</evidence>
<gene>
    <name evidence="1" type="primary">WBGene00280525</name>
</gene>
<protein>
    <submittedName>
        <fullName evidence="1">Uncharacterized protein</fullName>
    </submittedName>
</protein>
<reference evidence="2" key="1">
    <citation type="journal article" date="2008" name="Nat. Genet.">
        <title>The Pristionchus pacificus genome provides a unique perspective on nematode lifestyle and parasitism.</title>
        <authorList>
            <person name="Dieterich C."/>
            <person name="Clifton S.W."/>
            <person name="Schuster L.N."/>
            <person name="Chinwalla A."/>
            <person name="Delehaunty K."/>
            <person name="Dinkelacker I."/>
            <person name="Fulton L."/>
            <person name="Fulton R."/>
            <person name="Godfrey J."/>
            <person name="Minx P."/>
            <person name="Mitreva M."/>
            <person name="Roeseler W."/>
            <person name="Tian H."/>
            <person name="Witte H."/>
            <person name="Yang S.P."/>
            <person name="Wilson R.K."/>
            <person name="Sommer R.J."/>
        </authorList>
    </citation>
    <scope>NUCLEOTIDE SEQUENCE [LARGE SCALE GENOMIC DNA]</scope>
    <source>
        <strain evidence="2">PS312</strain>
    </source>
</reference>
<dbReference type="Proteomes" id="UP000005239">
    <property type="component" value="Unassembled WGS sequence"/>
</dbReference>
<evidence type="ECO:0000313" key="2">
    <source>
        <dbReference type="Proteomes" id="UP000005239"/>
    </source>
</evidence>
<accession>A0A8R1YZB6</accession>
<accession>A0A2A6C1B8</accession>
<sequence>MLFLPARNLLINPLPFHLFLLPCFTMQPAILLCLLFAVPMVARMNKSDIDYLKWARMKNRQELYEFIAELHAPLKIIHDDFFACKLNASETAAKLLDTLPTFYPKTEVVKYRNLNGLGAMLAGIDAMETVRKCPAKA</sequence>
<organism evidence="1 2">
    <name type="scientific">Pristionchus pacificus</name>
    <name type="common">Parasitic nematode worm</name>
    <dbReference type="NCBI Taxonomy" id="54126"/>
    <lineage>
        <taxon>Eukaryota</taxon>
        <taxon>Metazoa</taxon>
        <taxon>Ecdysozoa</taxon>
        <taxon>Nematoda</taxon>
        <taxon>Chromadorea</taxon>
        <taxon>Rhabditida</taxon>
        <taxon>Rhabditina</taxon>
        <taxon>Diplogasteromorpha</taxon>
        <taxon>Diplogasteroidea</taxon>
        <taxon>Neodiplogasteridae</taxon>
        <taxon>Pristionchus</taxon>
    </lineage>
</organism>
<proteinExistence type="predicted"/>
<keyword evidence="2" id="KW-1185">Reference proteome</keyword>
<reference evidence="1" key="2">
    <citation type="submission" date="2022-06" db="UniProtKB">
        <authorList>
            <consortium name="EnsemblMetazoa"/>
        </authorList>
    </citation>
    <scope>IDENTIFICATION</scope>
    <source>
        <strain evidence="1">PS312</strain>
    </source>
</reference>
<dbReference type="AlphaFoldDB" id="A0A2A6C1B8"/>
<name>A0A2A6C1B8_PRIPA</name>
<dbReference type="EnsemblMetazoa" id="PPA42156.1">
    <property type="protein sequence ID" value="PPA42156.1"/>
    <property type="gene ID" value="WBGene00280525"/>
</dbReference>